<feature type="signal peptide" evidence="2">
    <location>
        <begin position="1"/>
        <end position="22"/>
    </location>
</feature>
<gene>
    <name evidence="6" type="ORF">MFFC18_03570</name>
</gene>
<dbReference type="Pfam" id="PF07587">
    <property type="entry name" value="PSD1"/>
    <property type="match status" value="1"/>
</dbReference>
<accession>A0A5B9P2E4</accession>
<evidence type="ECO:0000313" key="6">
    <source>
        <dbReference type="EMBL" id="QEG20508.1"/>
    </source>
</evidence>
<keyword evidence="2" id="KW-0732">Signal</keyword>
<dbReference type="PANTHER" id="PTHR35889:SF3">
    <property type="entry name" value="F-BOX DOMAIN-CONTAINING PROTEIN"/>
    <property type="match status" value="1"/>
</dbReference>
<feature type="domain" description="DUF1553" evidence="4">
    <location>
        <begin position="532"/>
        <end position="788"/>
    </location>
</feature>
<sequence precursor="true">MKLSLSPILIFCLLVAVENLPAQEVNFTRDIRPILSDKCFHCHGNDEETREAGLRLDQRDAAIEMDAITPGSLDESAAWQRIVADEEDIVMPPPHSHKTLSDQEKEKLRQWIEQGAVYEQHWSYRPIAKPEIELTAKDDSPIDVLIRKRLEQQKLAASEQADRVTLIRRLSLDLTGLPPTGAEIQTFLADDSPNAYENLVDRLLNEDAFGERMAVFWLDLVRYADTIGYHSDNSMEVSAYRDYVINAFNANKPFDEFTIEQLAGDLLPDATTQQKIASGYNRLLQTTQEGGAQPKEYIAIYAADRVRNVSGVWMGQTMGCAQCHDHKYDPITAKDFYAMSAFFSDIRETPVGKRVKNLYLYTDQEKAQLQQLEKDLAAAKGEEAAFRDGSDARKKLQMEWEKALVEDTEEVESQNAEGSDAKVNETDSSLQDIVKIAADKRSAEQQKQLDDAFLDASSEFASIKKRAADLQAAIKKVRDNARSMLVSDALPKPRMTKIKNRGDWMDESGEVVLPAVPEFLPSSFEGVDRRLTRLDLAKWMVDPANPLTSRTFVNRLWKIFYGRGLSNNLDDLGGQGEPPTHPELLDWLAAEFQSDWDVKRMAKLMVMSQTYRQSSVADSSVKEADPANLWYARQSRWRIDAEFVRDTALQLGGLLNESQIGGRSVKPYQPQGYWQHLNFPKRKWTQGDGSELYRKSLYTFWCRSFLHPTMLAFDAPTREECVASRARSNIPQQALVLLNDPIFVEAARGLAIRMMKFEGDTKQKIEFAWQESVGRKPLDGEIDLLVKLYENQQERFADAKADATALLAVGESSVPDGIDVRELAAWTQVARAMLNAYETISRH</sequence>
<feature type="chain" id="PRO_5022799032" evidence="2">
    <location>
        <begin position="23"/>
        <end position="843"/>
    </location>
</feature>
<dbReference type="AlphaFoldDB" id="A0A5B9P2E4"/>
<dbReference type="EMBL" id="CP042912">
    <property type="protein sequence ID" value="QEG20508.1"/>
    <property type="molecule type" value="Genomic_DNA"/>
</dbReference>
<dbReference type="Pfam" id="PF07583">
    <property type="entry name" value="PSCyt2"/>
    <property type="match status" value="1"/>
</dbReference>
<dbReference type="STRING" id="980251.GCA_001642875_02459"/>
<dbReference type="GO" id="GO:0020037">
    <property type="term" value="F:heme binding"/>
    <property type="evidence" value="ECO:0007669"/>
    <property type="project" value="InterPro"/>
</dbReference>
<dbReference type="InterPro" id="IPR022655">
    <property type="entry name" value="DUF1553"/>
</dbReference>
<evidence type="ECO:0000259" key="4">
    <source>
        <dbReference type="Pfam" id="PF07587"/>
    </source>
</evidence>
<feature type="domain" description="DUF1549" evidence="3">
    <location>
        <begin position="141"/>
        <end position="347"/>
    </location>
</feature>
<dbReference type="InterPro" id="IPR011429">
    <property type="entry name" value="Cyt_c_Planctomycete-type"/>
</dbReference>
<dbReference type="RefSeq" id="WP_075084877.1">
    <property type="nucleotide sequence ID" value="NZ_CP042912.1"/>
</dbReference>
<dbReference type="Proteomes" id="UP000322214">
    <property type="component" value="Chromosome"/>
</dbReference>
<feature type="domain" description="Cytochrome C Planctomycete-type" evidence="5">
    <location>
        <begin position="39"/>
        <end position="94"/>
    </location>
</feature>
<proteinExistence type="predicted"/>
<dbReference type="GO" id="GO:0009055">
    <property type="term" value="F:electron transfer activity"/>
    <property type="evidence" value="ECO:0007669"/>
    <property type="project" value="InterPro"/>
</dbReference>
<dbReference type="SUPFAM" id="SSF46626">
    <property type="entry name" value="Cytochrome c"/>
    <property type="match status" value="1"/>
</dbReference>
<evidence type="ECO:0000259" key="3">
    <source>
        <dbReference type="Pfam" id="PF07583"/>
    </source>
</evidence>
<dbReference type="KEGG" id="mff:MFFC18_03570"/>
<feature type="region of interest" description="Disordered" evidence="1">
    <location>
        <begin position="406"/>
        <end position="426"/>
    </location>
</feature>
<evidence type="ECO:0000313" key="7">
    <source>
        <dbReference type="Proteomes" id="UP000322214"/>
    </source>
</evidence>
<dbReference type="Pfam" id="PF07635">
    <property type="entry name" value="PSCyt1"/>
    <property type="match status" value="1"/>
</dbReference>
<evidence type="ECO:0000259" key="5">
    <source>
        <dbReference type="Pfam" id="PF07635"/>
    </source>
</evidence>
<keyword evidence="7" id="KW-1185">Reference proteome</keyword>
<evidence type="ECO:0000256" key="2">
    <source>
        <dbReference type="SAM" id="SignalP"/>
    </source>
</evidence>
<dbReference type="PANTHER" id="PTHR35889">
    <property type="entry name" value="CYCLOINULO-OLIGOSACCHARIDE FRUCTANOTRANSFERASE-RELATED"/>
    <property type="match status" value="1"/>
</dbReference>
<dbReference type="InterPro" id="IPR011444">
    <property type="entry name" value="DUF1549"/>
</dbReference>
<organism evidence="6 7">
    <name type="scientific">Mariniblastus fucicola</name>
    <dbReference type="NCBI Taxonomy" id="980251"/>
    <lineage>
        <taxon>Bacteria</taxon>
        <taxon>Pseudomonadati</taxon>
        <taxon>Planctomycetota</taxon>
        <taxon>Planctomycetia</taxon>
        <taxon>Pirellulales</taxon>
        <taxon>Pirellulaceae</taxon>
        <taxon>Mariniblastus</taxon>
    </lineage>
</organism>
<reference evidence="6 7" key="1">
    <citation type="submission" date="2019-08" db="EMBL/GenBank/DDBJ databases">
        <title>Deep-cultivation of Planctomycetes and their phenomic and genomic characterization uncovers novel biology.</title>
        <authorList>
            <person name="Wiegand S."/>
            <person name="Jogler M."/>
            <person name="Boedeker C."/>
            <person name="Pinto D."/>
            <person name="Vollmers J."/>
            <person name="Rivas-Marin E."/>
            <person name="Kohn T."/>
            <person name="Peeters S.H."/>
            <person name="Heuer A."/>
            <person name="Rast P."/>
            <person name="Oberbeckmann S."/>
            <person name="Bunk B."/>
            <person name="Jeske O."/>
            <person name="Meyerdierks A."/>
            <person name="Storesund J.E."/>
            <person name="Kallscheuer N."/>
            <person name="Luecker S."/>
            <person name="Lage O.M."/>
            <person name="Pohl T."/>
            <person name="Merkel B.J."/>
            <person name="Hornburger P."/>
            <person name="Mueller R.-W."/>
            <person name="Bruemmer F."/>
            <person name="Labrenz M."/>
            <person name="Spormann A.M."/>
            <person name="Op den Camp H."/>
            <person name="Overmann J."/>
            <person name="Amann R."/>
            <person name="Jetten M.S.M."/>
            <person name="Mascher T."/>
            <person name="Medema M.H."/>
            <person name="Devos D.P."/>
            <person name="Kaster A.-K."/>
            <person name="Ovreas L."/>
            <person name="Rohde M."/>
            <person name="Galperin M.Y."/>
            <person name="Jogler C."/>
        </authorList>
    </citation>
    <scope>NUCLEOTIDE SEQUENCE [LARGE SCALE GENOMIC DNA]</scope>
    <source>
        <strain evidence="6 7">FC18</strain>
    </source>
</reference>
<protein>
    <submittedName>
        <fullName evidence="6">Planctomycete cytochrome C</fullName>
    </submittedName>
</protein>
<name>A0A5B9P2E4_9BACT</name>
<dbReference type="InterPro" id="IPR036909">
    <property type="entry name" value="Cyt_c-like_dom_sf"/>
</dbReference>
<evidence type="ECO:0000256" key="1">
    <source>
        <dbReference type="SAM" id="MobiDB-lite"/>
    </source>
</evidence>
<dbReference type="OrthoDB" id="127107at2"/>